<dbReference type="Pfam" id="PF22748">
    <property type="entry name" value="PexRD54_WY"/>
    <property type="match status" value="1"/>
</dbReference>
<comment type="subcellular location">
    <subcellularLocation>
        <location evidence="1">Host cell</location>
    </subcellularLocation>
    <subcellularLocation>
        <location evidence="2 7">Secreted</location>
    </subcellularLocation>
</comment>
<evidence type="ECO:0000256" key="5">
    <source>
        <dbReference type="ARBA" id="ARBA00022729"/>
    </source>
</evidence>
<comment type="similarity">
    <text evidence="3 7">Belongs to the RxLR effector family.</text>
</comment>
<keyword evidence="4 7" id="KW-0964">Secreted</keyword>
<evidence type="ECO:0000256" key="2">
    <source>
        <dbReference type="ARBA" id="ARBA00004613"/>
    </source>
</evidence>
<proteinExistence type="inferred from homology"/>
<feature type="domain" description="RxLR effector PexRD54 WY" evidence="8">
    <location>
        <begin position="250"/>
        <end position="288"/>
    </location>
</feature>
<organism evidence="9">
    <name type="scientific">Phytophthora agathidicida</name>
    <dbReference type="NCBI Taxonomy" id="1642459"/>
    <lineage>
        <taxon>Eukaryota</taxon>
        <taxon>Sar</taxon>
        <taxon>Stramenopiles</taxon>
        <taxon>Oomycota</taxon>
        <taxon>Peronosporomycetes</taxon>
        <taxon>Peronosporales</taxon>
        <taxon>Peronosporaceae</taxon>
        <taxon>Phytophthora</taxon>
    </lineage>
</organism>
<comment type="function">
    <text evidence="7">Effector that suppresses plant defense responses during pathogen infection.</text>
</comment>
<accession>A0A7G4WI33</accession>
<evidence type="ECO:0000256" key="6">
    <source>
        <dbReference type="ARBA" id="ARBA00023026"/>
    </source>
</evidence>
<reference evidence="9" key="1">
    <citation type="journal article" date="2020" name="Mol. Plant">
        <title>Functional analysis of RXLR effectors from the New Zealand kauri dieback pathogen Phytophthora agathidicida.</title>
        <authorList>
            <person name="Guo Y."/>
            <person name="Dupont P.Y."/>
            <person name="Mesarich C.H."/>
            <person name="Yang B."/>
            <person name="McDougal R.L."/>
            <person name="Panda P."/>
            <person name="Dijkwel P."/>
            <person name="Studholme D.J."/>
            <person name="Sambles C."/>
            <person name="Win J."/>
            <person name="Wang Y."/>
            <person name="Williams N.M."/>
            <person name="Bradshaw R.E."/>
        </authorList>
    </citation>
    <scope>NUCLEOTIDE SEQUENCE</scope>
    <source>
        <strain evidence="9">3770</strain>
    </source>
</reference>
<evidence type="ECO:0000256" key="1">
    <source>
        <dbReference type="ARBA" id="ARBA00004340"/>
    </source>
</evidence>
<comment type="domain">
    <text evidence="7">The RxLR-dEER motif acts to carry the protein into the host cell cytoplasm through binding to cell surface phosphatidylinositol-3-phosphate.</text>
</comment>
<protein>
    <recommendedName>
        <fullName evidence="7">RxLR effector protein</fullName>
    </recommendedName>
</protein>
<keyword evidence="5 7" id="KW-0732">Signal</keyword>
<keyword evidence="6" id="KW-0843">Virulence</keyword>
<gene>
    <name evidence="9" type="primary">PaRXLR44</name>
</gene>
<dbReference type="InterPro" id="IPR031825">
    <property type="entry name" value="RXLR"/>
</dbReference>
<evidence type="ECO:0000256" key="7">
    <source>
        <dbReference type="RuleBase" id="RU367124"/>
    </source>
</evidence>
<dbReference type="Pfam" id="PF16810">
    <property type="entry name" value="RXLR"/>
    <property type="match status" value="1"/>
</dbReference>
<dbReference type="EMBL" id="MT503144">
    <property type="protein sequence ID" value="QMU24868.1"/>
    <property type="molecule type" value="Genomic_DNA"/>
</dbReference>
<evidence type="ECO:0000259" key="8">
    <source>
        <dbReference type="Pfam" id="PF22748"/>
    </source>
</evidence>
<feature type="signal peptide" evidence="7">
    <location>
        <begin position="1"/>
        <end position="19"/>
    </location>
</feature>
<feature type="chain" id="PRO_5044949527" description="RxLR effector protein" evidence="7">
    <location>
        <begin position="20"/>
        <end position="391"/>
    </location>
</feature>
<evidence type="ECO:0000256" key="4">
    <source>
        <dbReference type="ARBA" id="ARBA00022525"/>
    </source>
</evidence>
<dbReference type="InterPro" id="IPR054463">
    <property type="entry name" value="PexRD54_WY"/>
</dbReference>
<evidence type="ECO:0000256" key="3">
    <source>
        <dbReference type="ARBA" id="ARBA00010400"/>
    </source>
</evidence>
<sequence>MRLHHIALLVAVFVSAVSGTTTTTSLSTTGSQRDATTTRFLRINAAQDDEERAITTGFGFVDDIMQHIELTGWLKDSKRADEVISLLKLDDAGADIFKNPKWKVWVKYVTMLEKSDVDESMASALTYHFGGDKLATMLAAAQKSPSTAVKDIATKLETAQLNRWLTTASTPENIFTVLKLDKGADILFDSAALATWTSYLKLFNDKFPKKKTTMLRTFTKNYGEDGLIKLFVSAENANTPAATKFKNEVVEGWLDSMVYPSSIFKSLELDKAGDGLLTSPLLASWVQYMEAFNKNFPREKTTMIENFTKGYGDEKLASMLQVAKKASGTEELAKNLQIAQFKTWMLAGKTPDDIYKTVLKVESNTGTKADVWRAYYKAYVDEFPGKLFSFS</sequence>
<evidence type="ECO:0000313" key="9">
    <source>
        <dbReference type="EMBL" id="QMU24868.1"/>
    </source>
</evidence>
<dbReference type="AlphaFoldDB" id="A0A7G4WI33"/>
<name>A0A7G4WI33_9STRA</name>